<dbReference type="Proteomes" id="UP000467124">
    <property type="component" value="Unassembled WGS sequence"/>
</dbReference>
<dbReference type="AlphaFoldDB" id="A0A7K2IMU9"/>
<proteinExistence type="predicted"/>
<name>A0A7K2IMU9_9ACTN</name>
<dbReference type="InterPro" id="IPR024072">
    <property type="entry name" value="DHFR-like_dom_sf"/>
</dbReference>
<gene>
    <name evidence="2" type="ORF">GTW20_03120</name>
</gene>
<reference evidence="2 3" key="1">
    <citation type="journal article" date="2019" name="Nat. Commun.">
        <title>The antimicrobial potential of Streptomyces from insect microbiomes.</title>
        <authorList>
            <person name="Chevrette M.G."/>
            <person name="Carlson C.M."/>
            <person name="Ortega H.E."/>
            <person name="Thomas C."/>
            <person name="Ananiev G.E."/>
            <person name="Barns K.J."/>
            <person name="Book A.J."/>
            <person name="Cagnazzo J."/>
            <person name="Carlos C."/>
            <person name="Flanigan W."/>
            <person name="Grubbs K.J."/>
            <person name="Horn H.A."/>
            <person name="Hoffmann F.M."/>
            <person name="Klassen J.L."/>
            <person name="Knack J.J."/>
            <person name="Lewin G.R."/>
            <person name="McDonald B.R."/>
            <person name="Muller L."/>
            <person name="Melo W.G.P."/>
            <person name="Pinto-Tomas A.A."/>
            <person name="Schmitz A."/>
            <person name="Wendt-Pienkowski E."/>
            <person name="Wildman S."/>
            <person name="Zhao M."/>
            <person name="Zhang F."/>
            <person name="Bugni T.S."/>
            <person name="Andes D.R."/>
            <person name="Pupo M.T."/>
            <person name="Currie C.R."/>
        </authorList>
    </citation>
    <scope>NUCLEOTIDE SEQUENCE [LARGE SCALE GENOMIC DNA]</scope>
    <source>
        <strain evidence="2 3">SID5840</strain>
    </source>
</reference>
<accession>A0A7K2IMU9</accession>
<dbReference type="SUPFAM" id="SSF53597">
    <property type="entry name" value="Dihydrofolate reductase-like"/>
    <property type="match status" value="1"/>
</dbReference>
<dbReference type="PANTHER" id="PTHR38011">
    <property type="entry name" value="DIHYDROFOLATE REDUCTASE FAMILY PROTEIN (AFU_ORTHOLOGUE AFUA_8G06820)"/>
    <property type="match status" value="1"/>
</dbReference>
<dbReference type="RefSeq" id="WP_017535086.1">
    <property type="nucleotide sequence ID" value="NZ_JBEXQO010000010.1"/>
</dbReference>
<dbReference type="GO" id="GO:0009231">
    <property type="term" value="P:riboflavin biosynthetic process"/>
    <property type="evidence" value="ECO:0007669"/>
    <property type="project" value="InterPro"/>
</dbReference>
<organism evidence="2 3">
    <name type="scientific">Nocardiopsis alba</name>
    <dbReference type="NCBI Taxonomy" id="53437"/>
    <lineage>
        <taxon>Bacteria</taxon>
        <taxon>Bacillati</taxon>
        <taxon>Actinomycetota</taxon>
        <taxon>Actinomycetes</taxon>
        <taxon>Streptosporangiales</taxon>
        <taxon>Nocardiopsidaceae</taxon>
        <taxon>Nocardiopsis</taxon>
    </lineage>
</organism>
<evidence type="ECO:0000313" key="3">
    <source>
        <dbReference type="Proteomes" id="UP000467124"/>
    </source>
</evidence>
<comment type="caution">
    <text evidence="2">The sequence shown here is derived from an EMBL/GenBank/DDBJ whole genome shotgun (WGS) entry which is preliminary data.</text>
</comment>
<sequence length="202" mass="22257">MRTLTYFVAVSIDGYACGPDGSYDFYEAPDPGGDLGDNGRFHVEEYPELLPTAARVHLGLDVPNKHFDTMLQGRGSYRIALDEGITSPYNHMREYVFSRSLPTDIDPNVTIVAGDPLETVRELKREDGPLGICVVGGPRIAGTLLPEIDELMIKRYPVVAGHGRPLFEGAAFDPARFARVESHTFEGGADYTLFRRITPEAP</sequence>
<evidence type="ECO:0000259" key="1">
    <source>
        <dbReference type="Pfam" id="PF01872"/>
    </source>
</evidence>
<evidence type="ECO:0000313" key="2">
    <source>
        <dbReference type="EMBL" id="MYR31289.1"/>
    </source>
</evidence>
<dbReference type="InterPro" id="IPR050765">
    <property type="entry name" value="Riboflavin_Biosynth_HTPR"/>
</dbReference>
<dbReference type="EMBL" id="WWHY01000001">
    <property type="protein sequence ID" value="MYR31289.1"/>
    <property type="molecule type" value="Genomic_DNA"/>
</dbReference>
<dbReference type="PANTHER" id="PTHR38011:SF11">
    <property type="entry name" value="2,5-DIAMINO-6-RIBOSYLAMINO-4(3H)-PYRIMIDINONE 5'-PHOSPHATE REDUCTASE"/>
    <property type="match status" value="1"/>
</dbReference>
<dbReference type="Pfam" id="PF01872">
    <property type="entry name" value="RibD_C"/>
    <property type="match status" value="1"/>
</dbReference>
<protein>
    <submittedName>
        <fullName evidence="2">Dihydrofolate reductase</fullName>
    </submittedName>
</protein>
<dbReference type="Gene3D" id="3.40.430.10">
    <property type="entry name" value="Dihydrofolate Reductase, subunit A"/>
    <property type="match status" value="1"/>
</dbReference>
<dbReference type="InterPro" id="IPR002734">
    <property type="entry name" value="RibDG_C"/>
</dbReference>
<feature type="domain" description="Bacterial bifunctional deaminase-reductase C-terminal" evidence="1">
    <location>
        <begin position="3"/>
        <end position="185"/>
    </location>
</feature>
<dbReference type="GO" id="GO:0008703">
    <property type="term" value="F:5-amino-6-(5-phosphoribosylamino)uracil reductase activity"/>
    <property type="evidence" value="ECO:0007669"/>
    <property type="project" value="InterPro"/>
</dbReference>